<evidence type="ECO:0000313" key="4">
    <source>
        <dbReference type="EMBL" id="NGZ84654.1"/>
    </source>
</evidence>
<keyword evidence="5" id="KW-1185">Reference proteome</keyword>
<dbReference type="SUPFAM" id="SSF53474">
    <property type="entry name" value="alpha/beta-Hydrolases"/>
    <property type="match status" value="1"/>
</dbReference>
<organism evidence="4 5">
    <name type="scientific">Duganella aceris</name>
    <dbReference type="NCBI Taxonomy" id="2703883"/>
    <lineage>
        <taxon>Bacteria</taxon>
        <taxon>Pseudomonadati</taxon>
        <taxon>Pseudomonadota</taxon>
        <taxon>Betaproteobacteria</taxon>
        <taxon>Burkholderiales</taxon>
        <taxon>Oxalobacteraceae</taxon>
        <taxon>Telluria group</taxon>
        <taxon>Duganella</taxon>
    </lineage>
</organism>
<dbReference type="EMBL" id="JAADJT010000004">
    <property type="protein sequence ID" value="NGZ84654.1"/>
    <property type="molecule type" value="Genomic_DNA"/>
</dbReference>
<feature type="domain" description="Alpha/beta hydrolase fold-3" evidence="3">
    <location>
        <begin position="83"/>
        <end position="289"/>
    </location>
</feature>
<evidence type="ECO:0000313" key="5">
    <source>
        <dbReference type="Proteomes" id="UP000666369"/>
    </source>
</evidence>
<dbReference type="GO" id="GO:0016787">
    <property type="term" value="F:hydrolase activity"/>
    <property type="evidence" value="ECO:0007669"/>
    <property type="project" value="UniProtKB-KW"/>
</dbReference>
<gene>
    <name evidence="4" type="ORF">GW587_10320</name>
</gene>
<dbReference type="PANTHER" id="PTHR48081:SF8">
    <property type="entry name" value="ALPHA_BETA HYDROLASE FOLD-3 DOMAIN-CONTAINING PROTEIN-RELATED"/>
    <property type="match status" value="1"/>
</dbReference>
<accession>A0ABX0FJB1</accession>
<proteinExistence type="predicted"/>
<evidence type="ECO:0000259" key="3">
    <source>
        <dbReference type="Pfam" id="PF07859"/>
    </source>
</evidence>
<evidence type="ECO:0000256" key="1">
    <source>
        <dbReference type="ARBA" id="ARBA00022801"/>
    </source>
</evidence>
<feature type="compositionally biased region" description="Low complexity" evidence="2">
    <location>
        <begin position="316"/>
        <end position="337"/>
    </location>
</feature>
<dbReference type="InterPro" id="IPR029058">
    <property type="entry name" value="AB_hydrolase_fold"/>
</dbReference>
<sequence length="337" mass="35567">MKLVLDALESLGGKPVESLSPDEARRQPTTADAVGKLLRAAGKGDAPAPNVTLTPLQIDGPLGKIPLYVYTPADAGKDPLPVLLYFHGGGFVTGGTLAYEASIRALASRSGAIVVSVEYHLAPEHKYPAAPNDAYAAYLWVLAHAAEFNGDAGRVAVGGEGAGGTLAAVVAQMARDKRDKPPVHQLLIYPILNDDMDTPSYSANALAKPFGKAAMTWYLTHYTAAPTDADDAYAMPTKAKSLRRLPSATIITAAVDPLASEGRAYAYRLQKDKVAVSFKEYAGMSHDFFGMGAVLPAAREAQEFAAERLKRALRSQATPATPATQRAAPNRPNAAAR</sequence>
<comment type="caution">
    <text evidence="4">The sequence shown here is derived from an EMBL/GenBank/DDBJ whole genome shotgun (WGS) entry which is preliminary data.</text>
</comment>
<reference evidence="5" key="1">
    <citation type="submission" date="2023-07" db="EMBL/GenBank/DDBJ databases">
        <title>Duganella aceri sp. nov., isolated from tree sap.</title>
        <authorList>
            <person name="Kim I.S."/>
        </authorList>
    </citation>
    <scope>NUCLEOTIDE SEQUENCE [LARGE SCALE GENOMIC DNA]</scope>
    <source>
        <strain evidence="5">SAP-35</strain>
    </source>
</reference>
<protein>
    <submittedName>
        <fullName evidence="4">Alpha/beta hydrolase</fullName>
    </submittedName>
</protein>
<dbReference type="PANTHER" id="PTHR48081">
    <property type="entry name" value="AB HYDROLASE SUPERFAMILY PROTEIN C4A8.06C"/>
    <property type="match status" value="1"/>
</dbReference>
<dbReference type="InterPro" id="IPR013094">
    <property type="entry name" value="AB_hydrolase_3"/>
</dbReference>
<dbReference type="InterPro" id="IPR050300">
    <property type="entry name" value="GDXG_lipolytic_enzyme"/>
</dbReference>
<keyword evidence="1 4" id="KW-0378">Hydrolase</keyword>
<dbReference type="Pfam" id="PF07859">
    <property type="entry name" value="Abhydrolase_3"/>
    <property type="match status" value="1"/>
</dbReference>
<dbReference type="Proteomes" id="UP000666369">
    <property type="component" value="Unassembled WGS sequence"/>
</dbReference>
<evidence type="ECO:0000256" key="2">
    <source>
        <dbReference type="SAM" id="MobiDB-lite"/>
    </source>
</evidence>
<feature type="region of interest" description="Disordered" evidence="2">
    <location>
        <begin position="313"/>
        <end position="337"/>
    </location>
</feature>
<dbReference type="Gene3D" id="3.40.50.1820">
    <property type="entry name" value="alpha/beta hydrolase"/>
    <property type="match status" value="1"/>
</dbReference>
<name>A0ABX0FJB1_9BURK</name>